<comment type="cofactor">
    <cofactor evidence="2 9 10">
        <name>Mg(2+)</name>
        <dbReference type="ChEBI" id="CHEBI:18420"/>
    </cofactor>
</comment>
<dbReference type="PRINTS" id="PR00377">
    <property type="entry name" value="IMPHPHTASES"/>
</dbReference>
<dbReference type="Gene3D" id="3.30.540.10">
    <property type="entry name" value="Fructose-1,6-Bisphosphatase, subunit A, domain 1"/>
    <property type="match status" value="1"/>
</dbReference>
<dbReference type="GO" id="GO:0007165">
    <property type="term" value="P:signal transduction"/>
    <property type="evidence" value="ECO:0007669"/>
    <property type="project" value="TreeGrafter"/>
</dbReference>
<dbReference type="Proteomes" id="UP000048984">
    <property type="component" value="Unassembled WGS sequence"/>
</dbReference>
<feature type="binding site" evidence="9">
    <location>
        <position position="89"/>
    </location>
    <ligand>
        <name>Mg(2+)</name>
        <dbReference type="ChEBI" id="CHEBI:18420"/>
        <label>1</label>
        <note>catalytic</note>
    </ligand>
</feature>
<evidence type="ECO:0000256" key="6">
    <source>
        <dbReference type="ARBA" id="ARBA00022723"/>
    </source>
</evidence>
<comment type="similarity">
    <text evidence="3 10">Belongs to the inositol monophosphatase superfamily.</text>
</comment>
<evidence type="ECO:0000256" key="10">
    <source>
        <dbReference type="RuleBase" id="RU364068"/>
    </source>
</evidence>
<organism evidence="11 12">
    <name type="scientific">Prosthecodimorpha hirschii</name>
    <dbReference type="NCBI Taxonomy" id="665126"/>
    <lineage>
        <taxon>Bacteria</taxon>
        <taxon>Pseudomonadati</taxon>
        <taxon>Pseudomonadota</taxon>
        <taxon>Alphaproteobacteria</taxon>
        <taxon>Hyphomicrobiales</taxon>
        <taxon>Ancalomicrobiaceae</taxon>
        <taxon>Prosthecodimorpha</taxon>
    </lineage>
</organism>
<keyword evidence="12" id="KW-1185">Reference proteome</keyword>
<comment type="caution">
    <text evidence="11">The sequence shown here is derived from an EMBL/GenBank/DDBJ whole genome shotgun (WGS) entry which is preliminary data.</text>
</comment>
<dbReference type="EC" id="3.1.3.25" evidence="4 10"/>
<accession>A0A0N8GEC8</accession>
<dbReference type="GO" id="GO:0008934">
    <property type="term" value="F:inositol monophosphate 1-phosphatase activity"/>
    <property type="evidence" value="ECO:0007669"/>
    <property type="project" value="InterPro"/>
</dbReference>
<feature type="binding site" evidence="9">
    <location>
        <position position="86"/>
    </location>
    <ligand>
        <name>Mg(2+)</name>
        <dbReference type="ChEBI" id="CHEBI:18420"/>
        <label>1</label>
        <note>catalytic</note>
    </ligand>
</feature>
<feature type="binding site" evidence="9">
    <location>
        <position position="212"/>
    </location>
    <ligand>
        <name>Mg(2+)</name>
        <dbReference type="ChEBI" id="CHEBI:18420"/>
        <label>1</label>
        <note>catalytic</note>
    </ligand>
</feature>
<dbReference type="GO" id="GO:0006020">
    <property type="term" value="P:inositol metabolic process"/>
    <property type="evidence" value="ECO:0007669"/>
    <property type="project" value="TreeGrafter"/>
</dbReference>
<evidence type="ECO:0000256" key="5">
    <source>
        <dbReference type="ARBA" id="ARBA00019784"/>
    </source>
</evidence>
<evidence type="ECO:0000256" key="4">
    <source>
        <dbReference type="ARBA" id="ARBA00013106"/>
    </source>
</evidence>
<dbReference type="AlphaFoldDB" id="A0A0N8GEC8"/>
<dbReference type="PROSITE" id="PS00629">
    <property type="entry name" value="IMP_1"/>
    <property type="match status" value="1"/>
</dbReference>
<reference evidence="11 12" key="2">
    <citation type="submission" date="2015-10" db="EMBL/GenBank/DDBJ databases">
        <title>Draft Genome Sequence of Prosthecomicrobium hirschii ATCC 27832.</title>
        <authorList>
            <person name="Daniel J."/>
            <person name="Givan S.A."/>
            <person name="Brun Y.V."/>
            <person name="Brown P.J."/>
        </authorList>
    </citation>
    <scope>NUCLEOTIDE SEQUENCE [LARGE SCALE GENOMIC DNA]</scope>
    <source>
        <strain evidence="11 12">16</strain>
    </source>
</reference>
<evidence type="ECO:0000256" key="1">
    <source>
        <dbReference type="ARBA" id="ARBA00001033"/>
    </source>
</evidence>
<dbReference type="RefSeq" id="WP_054357324.1">
    <property type="nucleotide sequence ID" value="NZ_LJYW01000001.1"/>
</dbReference>
<feature type="binding site" evidence="9">
    <location>
        <position position="88"/>
    </location>
    <ligand>
        <name>Mg(2+)</name>
        <dbReference type="ChEBI" id="CHEBI:18420"/>
        <label>1</label>
        <note>catalytic</note>
    </ligand>
</feature>
<reference evidence="11 12" key="1">
    <citation type="submission" date="2015-09" db="EMBL/GenBank/DDBJ databases">
        <authorList>
            <consortium name="Swine Surveillance"/>
        </authorList>
    </citation>
    <scope>NUCLEOTIDE SEQUENCE [LARGE SCALE GENOMIC DNA]</scope>
    <source>
        <strain evidence="11 12">16</strain>
    </source>
</reference>
<dbReference type="Pfam" id="PF00459">
    <property type="entry name" value="Inositol_P"/>
    <property type="match status" value="1"/>
</dbReference>
<dbReference type="InterPro" id="IPR033942">
    <property type="entry name" value="IMPase"/>
</dbReference>
<evidence type="ECO:0000256" key="2">
    <source>
        <dbReference type="ARBA" id="ARBA00001946"/>
    </source>
</evidence>
<dbReference type="CDD" id="cd01639">
    <property type="entry name" value="IMPase"/>
    <property type="match status" value="1"/>
</dbReference>
<keyword evidence="6 9" id="KW-0479">Metal-binding</keyword>
<evidence type="ECO:0000256" key="7">
    <source>
        <dbReference type="ARBA" id="ARBA00022801"/>
    </source>
</evidence>
<dbReference type="PANTHER" id="PTHR20854">
    <property type="entry name" value="INOSITOL MONOPHOSPHATASE"/>
    <property type="match status" value="1"/>
</dbReference>
<dbReference type="Gene3D" id="3.40.190.80">
    <property type="match status" value="1"/>
</dbReference>
<dbReference type="InterPro" id="IPR000760">
    <property type="entry name" value="Inositol_monophosphatase-like"/>
</dbReference>
<evidence type="ECO:0000256" key="3">
    <source>
        <dbReference type="ARBA" id="ARBA00009759"/>
    </source>
</evidence>
<comment type="catalytic activity">
    <reaction evidence="1 10">
        <text>a myo-inositol phosphate + H2O = myo-inositol + phosphate</text>
        <dbReference type="Rhea" id="RHEA:24056"/>
        <dbReference type="ChEBI" id="CHEBI:15377"/>
        <dbReference type="ChEBI" id="CHEBI:17268"/>
        <dbReference type="ChEBI" id="CHEBI:43474"/>
        <dbReference type="ChEBI" id="CHEBI:84139"/>
        <dbReference type="EC" id="3.1.3.25"/>
    </reaction>
</comment>
<dbReference type="GO" id="GO:0046872">
    <property type="term" value="F:metal ion binding"/>
    <property type="evidence" value="ECO:0007669"/>
    <property type="project" value="UniProtKB-KW"/>
</dbReference>
<dbReference type="InterPro" id="IPR020583">
    <property type="entry name" value="Inositol_monoP_metal-BS"/>
</dbReference>
<name>A0A0N8GEC8_9HYPH</name>
<evidence type="ECO:0000256" key="9">
    <source>
        <dbReference type="PIRSR" id="PIRSR600760-2"/>
    </source>
</evidence>
<keyword evidence="7 10" id="KW-0378">Hydrolase</keyword>
<dbReference type="STRING" id="665126.ABB55_02120"/>
<dbReference type="PANTHER" id="PTHR20854:SF4">
    <property type="entry name" value="INOSITOL-1-MONOPHOSPHATASE-RELATED"/>
    <property type="match status" value="1"/>
</dbReference>
<feature type="binding site" evidence="9">
    <location>
        <position position="72"/>
    </location>
    <ligand>
        <name>Mg(2+)</name>
        <dbReference type="ChEBI" id="CHEBI:18420"/>
        <label>1</label>
        <note>catalytic</note>
    </ligand>
</feature>
<evidence type="ECO:0000313" key="11">
    <source>
        <dbReference type="EMBL" id="KPL51161.1"/>
    </source>
</evidence>
<sequence>MDDRALNLRLHAACSIAAEAGALARHLFLNRPQGDYALKGPQDYLTEADGAVEALVRERLATVFPDDGMIGEETGGSSAAATWIVDPIDGTANFARGVPHFCVSIGLLVDGRPELGAIAAPMQNELYAARRSRGATLNGRPIRAAATGALSEAVVELGWSPRRPAADYLTMTERVLASGASVRRAGSGTLGLAYVAAGRSDGYAELNIRAWDVLAGLVLVAEAGGLANDFFAAPDWLSGAPVLVAAPGIGAALSEIVGIPLSAARS</sequence>
<protein>
    <recommendedName>
        <fullName evidence="5 10">Inositol-1-monophosphatase</fullName>
        <ecNumber evidence="4 10">3.1.3.25</ecNumber>
    </recommendedName>
</protein>
<evidence type="ECO:0000313" key="12">
    <source>
        <dbReference type="Proteomes" id="UP000048984"/>
    </source>
</evidence>
<dbReference type="FunFam" id="3.30.540.10:FF:000003">
    <property type="entry name" value="Inositol-1-monophosphatase"/>
    <property type="match status" value="1"/>
</dbReference>
<evidence type="ECO:0000256" key="8">
    <source>
        <dbReference type="ARBA" id="ARBA00022842"/>
    </source>
</evidence>
<keyword evidence="8 9" id="KW-0460">Magnesium</keyword>
<gene>
    <name evidence="11" type="ORF">ABB55_02120</name>
</gene>
<dbReference type="EMBL" id="LJYW01000001">
    <property type="protein sequence ID" value="KPL51161.1"/>
    <property type="molecule type" value="Genomic_DNA"/>
</dbReference>
<dbReference type="SUPFAM" id="SSF56655">
    <property type="entry name" value="Carbohydrate phosphatase"/>
    <property type="match status" value="1"/>
</dbReference>
<proteinExistence type="inferred from homology"/>